<protein>
    <submittedName>
        <fullName evidence="1">Uncharacterized protein</fullName>
    </submittedName>
</protein>
<dbReference type="Proteomes" id="UP000509429">
    <property type="component" value="Chromosome"/>
</dbReference>
<dbReference type="KEGG" id="reo:HUE58_04735"/>
<evidence type="ECO:0000313" key="1">
    <source>
        <dbReference type="EMBL" id="QKQ24431.1"/>
    </source>
</evidence>
<evidence type="ECO:0000313" key="2">
    <source>
        <dbReference type="Proteomes" id="UP000509429"/>
    </source>
</evidence>
<reference evidence="1 2" key="1">
    <citation type="submission" date="2020-05" db="EMBL/GenBank/DDBJ databases">
        <title>Horizontal transmission and recombination maintain forever young bacterial symbiont genomes.</title>
        <authorList>
            <person name="Russell S.L."/>
            <person name="Pepper-Tunick E."/>
            <person name="Svedberg J."/>
            <person name="Byrne A."/>
            <person name="Ruelas Castillo J."/>
            <person name="Vollmers C."/>
            <person name="Beinart R.A."/>
            <person name="Corbett-Detig R."/>
        </authorList>
    </citation>
    <scope>NUCLEOTIDE SEQUENCE [LARGE SCALE GENOMIC DNA]</scope>
    <source>
        <strain evidence="1">JDF_Ridge</strain>
    </source>
</reference>
<organism evidence="1 2">
    <name type="scientific">Candidatus Ruthia endofausta</name>
    <dbReference type="NCBI Taxonomy" id="2738852"/>
    <lineage>
        <taxon>Bacteria</taxon>
        <taxon>Pseudomonadati</taxon>
        <taxon>Pseudomonadota</taxon>
        <taxon>Gammaproteobacteria</taxon>
        <taxon>Candidatus Pseudothioglobaceae</taxon>
        <taxon>Candidatus Ruthturnera</taxon>
    </lineage>
</organism>
<name>A0A6N0HQA1_9GAMM</name>
<gene>
    <name evidence="1" type="ORF">HUE58_04735</name>
</gene>
<keyword evidence="2" id="KW-1185">Reference proteome</keyword>
<accession>A0A6N0HQA1</accession>
<dbReference type="RefSeq" id="WP_174605868.1">
    <property type="nucleotide sequence ID" value="NZ_CP054490.1"/>
</dbReference>
<dbReference type="AlphaFoldDB" id="A0A6N0HQA1"/>
<proteinExistence type="predicted"/>
<dbReference type="EMBL" id="CP054490">
    <property type="protein sequence ID" value="QKQ24431.1"/>
    <property type="molecule type" value="Genomic_DNA"/>
</dbReference>
<sequence>MAFADEHTVKILFNTIALAKCGKDVDLSQKSSQCVSAVETSLATTIHDIYASTDFLSKEKTLIEVTKNHTIYTLLI</sequence>